<protein>
    <submittedName>
        <fullName evidence="4">Chemotaxis protein</fullName>
    </submittedName>
</protein>
<accession>A0A7G6E8U6</accession>
<reference evidence="4 5" key="1">
    <citation type="journal article" date="2019" name="Front. Microbiol.">
        <title>Thermoanaerosceptrum fracticalcis gen. nov. sp. nov., a Novel Fumarate-Fermenting Microorganism From a Deep Fractured Carbonate Aquifer of the US Great Basin.</title>
        <authorList>
            <person name="Hamilton-Brehm S.D."/>
            <person name="Stewart L.E."/>
            <person name="Zavarin M."/>
            <person name="Caldwell M."/>
            <person name="Lawson P.A."/>
            <person name="Onstott T.C."/>
            <person name="Grzymski J."/>
            <person name="Neveux I."/>
            <person name="Lollar B.S."/>
            <person name="Russell C.E."/>
            <person name="Moser D.P."/>
        </authorList>
    </citation>
    <scope>NUCLEOTIDE SEQUENCE [LARGE SCALE GENOMIC DNA]</scope>
    <source>
        <strain evidence="4 5">DRI-13</strain>
    </source>
</reference>
<dbReference type="Gene3D" id="1.10.287.950">
    <property type="entry name" value="Methyl-accepting chemotaxis protein"/>
    <property type="match status" value="1"/>
</dbReference>
<dbReference type="PANTHER" id="PTHR32089">
    <property type="entry name" value="METHYL-ACCEPTING CHEMOTAXIS PROTEIN MCPB"/>
    <property type="match status" value="1"/>
</dbReference>
<evidence type="ECO:0000313" key="4">
    <source>
        <dbReference type="EMBL" id="QNB48500.1"/>
    </source>
</evidence>
<keyword evidence="5" id="KW-1185">Reference proteome</keyword>
<dbReference type="OrthoDB" id="3192at2"/>
<feature type="domain" description="Methyl-accepting transducer" evidence="3">
    <location>
        <begin position="116"/>
        <end position="294"/>
    </location>
</feature>
<dbReference type="KEGG" id="tfr:BR63_17765"/>
<gene>
    <name evidence="4" type="ORF">BR63_17765</name>
</gene>
<dbReference type="Proteomes" id="UP000515847">
    <property type="component" value="Chromosome"/>
</dbReference>
<dbReference type="PROSITE" id="PS50111">
    <property type="entry name" value="CHEMOTAXIS_TRANSDUC_2"/>
    <property type="match status" value="1"/>
</dbReference>
<name>A0A7G6E8U6_THEFR</name>
<sequence length="294" mass="32481">MKESSIVREAYLMREEDKDILQRYLEFVPLLNEMMPIDIGVGLFDREKCLLYVPGKKLDLGAKPGDPVKAGSGVHRAMTEKRRIFVRIDKAVYGRPYLVVALPIYNGFKEVIGGIAITEPLDKFDECREISDKLYENASVLASTTQEISAQTEEIASVCQTLSHLAEQLKMRIQETDQVLGFIKTIAKQTNLLDLNAAIEAARVGDQGRGFGVVAEEIRKLASNSSESIKKIESVVKSIQYDSDHVYEQISHVDDVISQIASAITSVAGAVEQLAAMSEGLNKLAESLESDENN</sequence>
<dbReference type="GO" id="GO:0007165">
    <property type="term" value="P:signal transduction"/>
    <property type="evidence" value="ECO:0007669"/>
    <property type="project" value="UniProtKB-KW"/>
</dbReference>
<dbReference type="EMBL" id="CP045798">
    <property type="protein sequence ID" value="QNB48500.1"/>
    <property type="molecule type" value="Genomic_DNA"/>
</dbReference>
<dbReference type="AlphaFoldDB" id="A0A7G6E8U6"/>
<dbReference type="Pfam" id="PF00015">
    <property type="entry name" value="MCPsignal"/>
    <property type="match status" value="1"/>
</dbReference>
<evidence type="ECO:0000256" key="2">
    <source>
        <dbReference type="PROSITE-ProRule" id="PRU00284"/>
    </source>
</evidence>
<dbReference type="PANTHER" id="PTHR32089:SF112">
    <property type="entry name" value="LYSOZYME-LIKE PROTEIN-RELATED"/>
    <property type="match status" value="1"/>
</dbReference>
<evidence type="ECO:0000256" key="1">
    <source>
        <dbReference type="ARBA" id="ARBA00023224"/>
    </source>
</evidence>
<dbReference type="GO" id="GO:0016020">
    <property type="term" value="C:membrane"/>
    <property type="evidence" value="ECO:0007669"/>
    <property type="project" value="InterPro"/>
</dbReference>
<dbReference type="InterPro" id="IPR004089">
    <property type="entry name" value="MCPsignal_dom"/>
</dbReference>
<organism evidence="4 5">
    <name type="scientific">Thermanaerosceptrum fracticalcis</name>
    <dbReference type="NCBI Taxonomy" id="1712410"/>
    <lineage>
        <taxon>Bacteria</taxon>
        <taxon>Bacillati</taxon>
        <taxon>Bacillota</taxon>
        <taxon>Clostridia</taxon>
        <taxon>Eubacteriales</taxon>
        <taxon>Peptococcaceae</taxon>
        <taxon>Thermanaerosceptrum</taxon>
    </lineage>
</organism>
<dbReference type="SUPFAM" id="SSF58104">
    <property type="entry name" value="Methyl-accepting chemotaxis protein (MCP) signaling domain"/>
    <property type="match status" value="1"/>
</dbReference>
<proteinExistence type="predicted"/>
<evidence type="ECO:0000313" key="5">
    <source>
        <dbReference type="Proteomes" id="UP000515847"/>
    </source>
</evidence>
<dbReference type="SMART" id="SM00283">
    <property type="entry name" value="MA"/>
    <property type="match status" value="1"/>
</dbReference>
<evidence type="ECO:0000259" key="3">
    <source>
        <dbReference type="PROSITE" id="PS50111"/>
    </source>
</evidence>
<keyword evidence="1 2" id="KW-0807">Transducer</keyword>